<dbReference type="GO" id="GO:0003723">
    <property type="term" value="F:RNA binding"/>
    <property type="evidence" value="ECO:0007669"/>
    <property type="project" value="UniProtKB-UniRule"/>
</dbReference>
<dbReference type="InterPro" id="IPR004114">
    <property type="entry name" value="THUMP_dom"/>
</dbReference>
<keyword evidence="10" id="KW-1185">Reference proteome</keyword>
<keyword evidence="4 6" id="KW-0808">Transferase</keyword>
<dbReference type="InterPro" id="IPR053943">
    <property type="entry name" value="RlmKL-like_Mtase_CS"/>
</dbReference>
<evidence type="ECO:0000256" key="4">
    <source>
        <dbReference type="ARBA" id="ARBA00022679"/>
    </source>
</evidence>
<evidence type="ECO:0000256" key="2">
    <source>
        <dbReference type="ARBA" id="ARBA00022552"/>
    </source>
</evidence>
<reference evidence="9 10" key="1">
    <citation type="submission" date="2006-02" db="EMBL/GenBank/DDBJ databases">
        <authorList>
            <person name="Pinhassi J."/>
            <person name="Pedros-Alio C."/>
            <person name="Ferriera S."/>
            <person name="Johnson J."/>
            <person name="Kravitz S."/>
            <person name="Halpern A."/>
            <person name="Remington K."/>
            <person name="Beeson K."/>
            <person name="Tran B."/>
            <person name="Rogers Y.-H."/>
            <person name="Friedman R."/>
            <person name="Venter J.C."/>
        </authorList>
    </citation>
    <scope>NUCLEOTIDE SEQUENCE [LARGE SCALE GENOMIC DNA]</scope>
    <source>
        <strain evidence="9 10">MED92</strain>
    </source>
</reference>
<dbReference type="RefSeq" id="WP_007020198.1">
    <property type="nucleotide sequence ID" value="NZ_CH724125.1"/>
</dbReference>
<comment type="catalytic activity">
    <reaction evidence="6">
        <text>guanosine(2069) in 23S rRNA + S-adenosyl-L-methionine = N(2)-methylguanosine(2069) in 23S rRNA + S-adenosyl-L-homocysteine + H(+)</text>
        <dbReference type="Rhea" id="RHEA:43772"/>
        <dbReference type="Rhea" id="RHEA-COMP:10688"/>
        <dbReference type="Rhea" id="RHEA-COMP:10689"/>
        <dbReference type="ChEBI" id="CHEBI:15378"/>
        <dbReference type="ChEBI" id="CHEBI:57856"/>
        <dbReference type="ChEBI" id="CHEBI:59789"/>
        <dbReference type="ChEBI" id="CHEBI:74269"/>
        <dbReference type="ChEBI" id="CHEBI:74481"/>
        <dbReference type="EC" id="2.1.1.264"/>
    </reaction>
</comment>
<comment type="subcellular location">
    <subcellularLocation>
        <location evidence="6">Cytoplasm</location>
    </subcellularLocation>
</comment>
<dbReference type="InterPro" id="IPR054170">
    <property type="entry name" value="RlmL_1st"/>
</dbReference>
<proteinExistence type="inferred from homology"/>
<dbReference type="Pfam" id="PF02926">
    <property type="entry name" value="THUMP"/>
    <property type="match status" value="1"/>
</dbReference>
<protein>
    <recommendedName>
        <fullName evidence="6">Ribosomal RNA large subunit methyltransferase K/L</fullName>
    </recommendedName>
    <domain>
        <recommendedName>
            <fullName evidence="6">23S rRNA m2G2445 methyltransferase</fullName>
            <ecNumber evidence="6">2.1.1.173</ecNumber>
        </recommendedName>
        <alternativeName>
            <fullName evidence="6">rRNA (guanine-N(2)-)-methyltransferase RlmL</fullName>
        </alternativeName>
    </domain>
    <domain>
        <recommendedName>
            <fullName evidence="6">23S rRNA m7G2069 methyltransferase</fullName>
            <ecNumber evidence="6">2.1.1.264</ecNumber>
        </recommendedName>
        <alternativeName>
            <fullName evidence="6">rRNA (guanine-N(7)-)-methyltransferase RlmK</fullName>
        </alternativeName>
    </domain>
</protein>
<dbReference type="PANTHER" id="PTHR47313">
    <property type="entry name" value="RIBOSOMAL RNA LARGE SUBUNIT METHYLTRANSFERASE K/L"/>
    <property type="match status" value="1"/>
</dbReference>
<dbReference type="GO" id="GO:0070043">
    <property type="term" value="F:rRNA (guanine-N7-)-methyltransferase activity"/>
    <property type="evidence" value="ECO:0007669"/>
    <property type="project" value="UniProtKB-UniRule"/>
</dbReference>
<dbReference type="PROSITE" id="PS00092">
    <property type="entry name" value="N6_MTASE"/>
    <property type="match status" value="1"/>
</dbReference>
<dbReference type="GO" id="GO:0005737">
    <property type="term" value="C:cytoplasm"/>
    <property type="evidence" value="ECO:0007669"/>
    <property type="project" value="UniProtKB-SubCell"/>
</dbReference>
<dbReference type="InterPro" id="IPR000241">
    <property type="entry name" value="RlmKL-like_Mtase"/>
</dbReference>
<dbReference type="HAMAP" id="MF_01858">
    <property type="entry name" value="23SrRNA_methyltr_KL"/>
    <property type="match status" value="1"/>
</dbReference>
<comment type="similarity">
    <text evidence="6">Belongs to the methyltransferase superfamily. RlmKL family.</text>
</comment>
<dbReference type="InterPro" id="IPR002052">
    <property type="entry name" value="DNA_methylase_N6_adenine_CS"/>
</dbReference>
<dbReference type="AlphaFoldDB" id="A0A7U8C1K6"/>
<keyword evidence="5 6" id="KW-0949">S-adenosyl-L-methionine</keyword>
<name>A0A7U8C1K6_NEPCE</name>
<dbReference type="Pfam" id="PF01170">
    <property type="entry name" value="UPF0020"/>
    <property type="match status" value="1"/>
</dbReference>
<dbReference type="PROSITE" id="PS01261">
    <property type="entry name" value="UPF0020"/>
    <property type="match status" value="1"/>
</dbReference>
<gene>
    <name evidence="6" type="primary">rlmL</name>
    <name evidence="9" type="ORF">MED92_12581</name>
</gene>
<organism evidence="9 10">
    <name type="scientific">Neptuniibacter caesariensis</name>
    <dbReference type="NCBI Taxonomy" id="207954"/>
    <lineage>
        <taxon>Bacteria</taxon>
        <taxon>Pseudomonadati</taxon>
        <taxon>Pseudomonadota</taxon>
        <taxon>Gammaproteobacteria</taxon>
        <taxon>Oceanospirillales</taxon>
        <taxon>Oceanospirillaceae</taxon>
        <taxon>Neptuniibacter</taxon>
    </lineage>
</organism>
<dbReference type="Proteomes" id="UP000002171">
    <property type="component" value="Unassembled WGS sequence"/>
</dbReference>
<dbReference type="InterPro" id="IPR019614">
    <property type="entry name" value="SAM-dep_methyl-trfase"/>
</dbReference>
<dbReference type="EC" id="2.1.1.173" evidence="6"/>
<dbReference type="PROSITE" id="PS51165">
    <property type="entry name" value="THUMP"/>
    <property type="match status" value="1"/>
</dbReference>
<feature type="domain" description="THUMP" evidence="8">
    <location>
        <begin position="42"/>
        <end position="153"/>
    </location>
</feature>
<comment type="function">
    <text evidence="6">Specifically methylates the guanine in position 2445 (m2G2445) and the guanine in position 2069 (m7G2069) of 23S rRNA.</text>
</comment>
<dbReference type="CDD" id="cd02440">
    <property type="entry name" value="AdoMet_MTases"/>
    <property type="match status" value="1"/>
</dbReference>
<dbReference type="SMART" id="SM00981">
    <property type="entry name" value="THUMP"/>
    <property type="match status" value="1"/>
</dbReference>
<dbReference type="Pfam" id="PF10672">
    <property type="entry name" value="Methyltrans_SAM"/>
    <property type="match status" value="1"/>
</dbReference>
<comment type="caution">
    <text evidence="9">The sequence shown here is derived from an EMBL/GenBank/DDBJ whole genome shotgun (WGS) entry which is preliminary data.</text>
</comment>
<dbReference type="InterPro" id="IPR017244">
    <property type="entry name" value="23SrRNA_methyltr_KL"/>
</dbReference>
<dbReference type="PIRSF" id="PIRSF037618">
    <property type="entry name" value="RNA_Mtase_bacteria_prd"/>
    <property type="match status" value="1"/>
</dbReference>
<dbReference type="Gene3D" id="3.40.50.150">
    <property type="entry name" value="Vaccinia Virus protein VP39"/>
    <property type="match status" value="2"/>
</dbReference>
<dbReference type="NCBIfam" id="NF008748">
    <property type="entry name" value="PRK11783.1"/>
    <property type="match status" value="1"/>
</dbReference>
<comment type="catalytic activity">
    <reaction evidence="6">
        <text>guanosine(2445) in 23S rRNA + S-adenosyl-L-methionine = N(2)-methylguanosine(2445) in 23S rRNA + S-adenosyl-L-homocysteine + H(+)</text>
        <dbReference type="Rhea" id="RHEA:42740"/>
        <dbReference type="Rhea" id="RHEA-COMP:10215"/>
        <dbReference type="Rhea" id="RHEA-COMP:10216"/>
        <dbReference type="ChEBI" id="CHEBI:15378"/>
        <dbReference type="ChEBI" id="CHEBI:57856"/>
        <dbReference type="ChEBI" id="CHEBI:59789"/>
        <dbReference type="ChEBI" id="CHEBI:74269"/>
        <dbReference type="ChEBI" id="CHEBI:74481"/>
        <dbReference type="EC" id="2.1.1.173"/>
    </reaction>
</comment>
<evidence type="ECO:0000256" key="6">
    <source>
        <dbReference type="HAMAP-Rule" id="MF_01858"/>
    </source>
</evidence>
<dbReference type="SUPFAM" id="SSF53335">
    <property type="entry name" value="S-adenosyl-L-methionine-dependent methyltransferases"/>
    <property type="match status" value="2"/>
</dbReference>
<evidence type="ECO:0000259" key="8">
    <source>
        <dbReference type="PROSITE" id="PS51165"/>
    </source>
</evidence>
<dbReference type="InterPro" id="IPR029063">
    <property type="entry name" value="SAM-dependent_MTases_sf"/>
</dbReference>
<evidence type="ECO:0000256" key="3">
    <source>
        <dbReference type="ARBA" id="ARBA00022603"/>
    </source>
</evidence>
<dbReference type="PANTHER" id="PTHR47313:SF1">
    <property type="entry name" value="RIBOSOMAL RNA LARGE SUBUNIT METHYLTRANSFERASE K_L"/>
    <property type="match status" value="1"/>
</dbReference>
<keyword evidence="7" id="KW-0694">RNA-binding</keyword>
<evidence type="ECO:0000313" key="10">
    <source>
        <dbReference type="Proteomes" id="UP000002171"/>
    </source>
</evidence>
<keyword evidence="3 6" id="KW-0489">Methyltransferase</keyword>
<dbReference type="EC" id="2.1.1.264" evidence="6"/>
<evidence type="ECO:0000256" key="7">
    <source>
        <dbReference type="PROSITE-ProRule" id="PRU00529"/>
    </source>
</evidence>
<dbReference type="EMBL" id="AAOW01000031">
    <property type="protein sequence ID" value="EAR59822.1"/>
    <property type="molecule type" value="Genomic_DNA"/>
</dbReference>
<dbReference type="Gene3D" id="3.30.750.80">
    <property type="entry name" value="RNA methyltransferase domain (HRMD) like"/>
    <property type="match status" value="1"/>
</dbReference>
<evidence type="ECO:0000313" key="9">
    <source>
        <dbReference type="EMBL" id="EAR59822.1"/>
    </source>
</evidence>
<dbReference type="CDD" id="cd11715">
    <property type="entry name" value="THUMP_AdoMetMT"/>
    <property type="match status" value="1"/>
</dbReference>
<sequence>MKLFLTCPKGLELLLEEELQQLGISETKQTVAGVQCQGELEDAYRICLWSRLANRVLMPLWEGEAETADDLYQSVQQVDWLSHMRSEGTLLIDFSGQTRGINNTHFGALKVKDAIVDQIRDKTGARPSIDKVAPDLRINVRMHRGKITVALDLSGDSLHRRAYRLKAGEAPMKENLAAAVLIRSGWPQRSEDNAVLLDPMCGSGTLLIEAALMAADIAPGLQRKRYGFSRWTGHHKEIWDGLIAEAKARKAKGLLALSAQLVGRDQDKQVLRSARQNAERAGVAEFIDFATCRLEDLERSALPEGNGLLVTNPPYGERLGETQQLMFLYRHLGDKLKAQFAGWTAAIFTSNPDLCKVMGLRADKQYKLFNGALESRLFVYPVSERREKAEEPGEVKLSDGAQMFANRLLKNKKQLAKWVKREEIECYRVYDADIPEYSVAVDLYGDEVHVQEYQAPKKIDPVKTFARLQDVMNALPVALQIPAEKVILKQRKKQQGSSQYEKHSETHRFKEMNEHGCRLLVNLHDYLDTGLFLDHRPIRYRIQQEAAGKDVLNLFCYTGTASVHAAKGGAKSTTSVDMSATYLNWAKRNMDLNGLDNEQNLQVQSDCLKWLRVQRGEAYDLIFMDPPTFSNSKRMEGVLDVQRDHVDLIDGAMRLLRKEGVLYFSNNYRRFKIDHDALADYQIEEITRATLDPDFKRNDKIHCCFRITHKA</sequence>
<dbReference type="Gene3D" id="3.30.2130.30">
    <property type="match status" value="1"/>
</dbReference>
<evidence type="ECO:0000256" key="1">
    <source>
        <dbReference type="ARBA" id="ARBA00022490"/>
    </source>
</evidence>
<dbReference type="Pfam" id="PF22020">
    <property type="entry name" value="RlmL_1st"/>
    <property type="match status" value="1"/>
</dbReference>
<accession>A0A7U8C1K6</accession>
<keyword evidence="2 6" id="KW-0698">rRNA processing</keyword>
<dbReference type="GO" id="GO:0052915">
    <property type="term" value="F:23S rRNA (guanine(2445)-N(2))-methyltransferase activity"/>
    <property type="evidence" value="ECO:0007669"/>
    <property type="project" value="UniProtKB-UniRule"/>
</dbReference>
<evidence type="ECO:0000256" key="5">
    <source>
        <dbReference type="ARBA" id="ARBA00022691"/>
    </source>
</evidence>
<keyword evidence="1 6" id="KW-0963">Cytoplasm</keyword>